<accession>A0ABV0JVS7</accession>
<evidence type="ECO:0000313" key="1">
    <source>
        <dbReference type="EMBL" id="MEP0867473.1"/>
    </source>
</evidence>
<organism evidence="1 2">
    <name type="scientific">Funiculus sociatus GB2-A5</name>
    <dbReference type="NCBI Taxonomy" id="2933946"/>
    <lineage>
        <taxon>Bacteria</taxon>
        <taxon>Bacillati</taxon>
        <taxon>Cyanobacteriota</taxon>
        <taxon>Cyanophyceae</taxon>
        <taxon>Coleofasciculales</taxon>
        <taxon>Coleofasciculaceae</taxon>
        <taxon>Funiculus</taxon>
    </lineage>
</organism>
<protein>
    <submittedName>
        <fullName evidence="1">Uncharacterized protein</fullName>
    </submittedName>
</protein>
<sequence>MTILWRDAIAPLDNWSNFAWTRSRSADLSVRTFASGKFAKTLMTQQGDEIL</sequence>
<dbReference type="EMBL" id="JAMPKK010000072">
    <property type="protein sequence ID" value="MEP0867473.1"/>
    <property type="molecule type" value="Genomic_DNA"/>
</dbReference>
<gene>
    <name evidence="1" type="ORF">NDI37_23770</name>
</gene>
<evidence type="ECO:0000313" key="2">
    <source>
        <dbReference type="Proteomes" id="UP001442494"/>
    </source>
</evidence>
<keyword evidence="2" id="KW-1185">Reference proteome</keyword>
<proteinExistence type="predicted"/>
<comment type="caution">
    <text evidence="1">The sequence shown here is derived from an EMBL/GenBank/DDBJ whole genome shotgun (WGS) entry which is preliminary data.</text>
</comment>
<dbReference type="RefSeq" id="WP_190419247.1">
    <property type="nucleotide sequence ID" value="NZ_JAMPKK010000072.1"/>
</dbReference>
<dbReference type="Proteomes" id="UP001442494">
    <property type="component" value="Unassembled WGS sequence"/>
</dbReference>
<name>A0ABV0JVS7_9CYAN</name>
<reference evidence="1 2" key="1">
    <citation type="submission" date="2022-04" db="EMBL/GenBank/DDBJ databases">
        <title>Positive selection, recombination, and allopatry shape intraspecific diversity of widespread and dominant cyanobacteria.</title>
        <authorList>
            <person name="Wei J."/>
            <person name="Shu W."/>
            <person name="Hu C."/>
        </authorList>
    </citation>
    <scope>NUCLEOTIDE SEQUENCE [LARGE SCALE GENOMIC DNA]</scope>
    <source>
        <strain evidence="1 2">GB2-A5</strain>
    </source>
</reference>